<accession>A0A316ASV0</accession>
<feature type="transmembrane region" description="Helical" evidence="1">
    <location>
        <begin position="108"/>
        <end position="124"/>
    </location>
</feature>
<keyword evidence="1" id="KW-1133">Transmembrane helix</keyword>
<reference evidence="2 3" key="1">
    <citation type="submission" date="2018-03" db="EMBL/GenBank/DDBJ databases">
        <title>Genomic Encyclopedia of Archaeal and Bacterial Type Strains, Phase II (KMG-II): from individual species to whole genera.</title>
        <authorList>
            <person name="Goeker M."/>
        </authorList>
    </citation>
    <scope>NUCLEOTIDE SEQUENCE [LARGE SCALE GENOMIC DNA]</scope>
    <source>
        <strain evidence="2 3">DSM 100346</strain>
    </source>
</reference>
<dbReference type="OrthoDB" id="9809977at2"/>
<dbReference type="RefSeq" id="WP_109672894.1">
    <property type="nucleotide sequence ID" value="NZ_QGDT01000001.1"/>
</dbReference>
<dbReference type="EMBL" id="QGDT01000001">
    <property type="protein sequence ID" value="PWJ60598.1"/>
    <property type="molecule type" value="Genomic_DNA"/>
</dbReference>
<dbReference type="NCBIfam" id="NF038065">
    <property type="entry name" value="Pr6Pr"/>
    <property type="match status" value="1"/>
</dbReference>
<organism evidence="2 3">
    <name type="scientific">Dyadobacter jejuensis</name>
    <dbReference type="NCBI Taxonomy" id="1082580"/>
    <lineage>
        <taxon>Bacteria</taxon>
        <taxon>Pseudomonadati</taxon>
        <taxon>Bacteroidota</taxon>
        <taxon>Cytophagia</taxon>
        <taxon>Cytophagales</taxon>
        <taxon>Spirosomataceae</taxon>
        <taxon>Dyadobacter</taxon>
    </lineage>
</organism>
<keyword evidence="3" id="KW-1185">Reference proteome</keyword>
<dbReference type="Proteomes" id="UP000245880">
    <property type="component" value="Unassembled WGS sequence"/>
</dbReference>
<feature type="transmembrane region" description="Helical" evidence="1">
    <location>
        <begin position="136"/>
        <end position="154"/>
    </location>
</feature>
<feature type="transmembrane region" description="Helical" evidence="1">
    <location>
        <begin position="174"/>
        <end position="195"/>
    </location>
</feature>
<keyword evidence="1" id="KW-0812">Transmembrane</keyword>
<keyword evidence="1" id="KW-0472">Membrane</keyword>
<gene>
    <name evidence="2" type="ORF">CLV98_101783</name>
</gene>
<feature type="transmembrane region" description="Helical" evidence="1">
    <location>
        <begin position="37"/>
        <end position="57"/>
    </location>
</feature>
<evidence type="ECO:0000313" key="3">
    <source>
        <dbReference type="Proteomes" id="UP000245880"/>
    </source>
</evidence>
<feature type="transmembrane region" description="Helical" evidence="1">
    <location>
        <begin position="7"/>
        <end position="25"/>
    </location>
</feature>
<evidence type="ECO:0008006" key="4">
    <source>
        <dbReference type="Google" id="ProtNLM"/>
    </source>
</evidence>
<proteinExistence type="predicted"/>
<comment type="caution">
    <text evidence="2">The sequence shown here is derived from an EMBL/GenBank/DDBJ whole genome shotgun (WGS) entry which is preliminary data.</text>
</comment>
<protein>
    <recommendedName>
        <fullName evidence="4">FAR-17a/AIG1-like protein</fullName>
    </recommendedName>
</protein>
<sequence length="209" mass="24371">MKKTIEMSIALLAWFAVITQYYLMLENRITDVIETSIRFFSFFTILTNSLVAIFFSYRLITDSKKKKQKANGRLSALTVYILVVGIVYQLVLRPIWDPKGLQKVVDELLHTVIPLLVLLFWYLYEQKHKLTWRLIPSWLIYPCVYLLFILIRGYSGHFYPYPFVNVSELGIQKVLTNSFLLFLFFGFLSLVLIVLGQRLAKLGEQATSP</sequence>
<feature type="transmembrane region" description="Helical" evidence="1">
    <location>
        <begin position="77"/>
        <end position="96"/>
    </location>
</feature>
<dbReference type="InterPro" id="IPR049713">
    <property type="entry name" value="Pr6Pr-like"/>
</dbReference>
<evidence type="ECO:0000313" key="2">
    <source>
        <dbReference type="EMBL" id="PWJ60598.1"/>
    </source>
</evidence>
<evidence type="ECO:0000256" key="1">
    <source>
        <dbReference type="SAM" id="Phobius"/>
    </source>
</evidence>
<dbReference type="AlphaFoldDB" id="A0A316ASV0"/>
<name>A0A316ASV0_9BACT</name>